<dbReference type="STRING" id="930992.A0A0D0BG81"/>
<dbReference type="InterPro" id="IPR036322">
    <property type="entry name" value="WD40_repeat_dom_sf"/>
</dbReference>
<keyword evidence="4" id="KW-0653">Protein transport</keyword>
<evidence type="ECO:0000256" key="2">
    <source>
        <dbReference type="ARBA" id="ARBA00022448"/>
    </source>
</evidence>
<dbReference type="InterPro" id="IPR019321">
    <property type="entry name" value="Nucleoporin_Nup88"/>
</dbReference>
<name>A0A0D0BG81_9AGAM</name>
<dbReference type="EMBL" id="KN835136">
    <property type="protein sequence ID" value="KIK48689.1"/>
    <property type="molecule type" value="Genomic_DNA"/>
</dbReference>
<dbReference type="HOGENOM" id="CLU_006117_0_0_1"/>
<sequence>MTQDDWSTMLEGHPIFTLPKGYGGPTGQSEESLELSTNTLKKSMLEGPMEDGLPLSGRRQIMVLKDSDLIVAAGCELRITSLSDSKLGKSTNKSFKILNTPNIQFGIHQLALNPSGKLIAVAGAYQVAVVVLPRAGYSKLVPSSVDCKSIQVGSFYHHSHSSAPIAKIEWHPWGEAGSTLMVMTVDGKLREYDISVDTEEPQQVLSFVPEKKSSKSYLAEDPAEREVASFTLGKGKADWGPLTVYAVMRSGDIYAICPYMPQNASVPSSYVHALECFISAKQEFLSQGTSSGTSALSTLYDYQRKYVTALLKQLPPGTVYPAISRSFSMHPPMTIKSQPMRQGPFLLQPSPRSLEDSEGGDATDIAYLAFIRDDDDEDAGETERLGIVIVTHQDGKVDVCLDVEKVEARWESKQDKSQDLPMLAVYECIDLGLISMLKQTSPLSSGTAILDLLQANHPVLLMDPIHDDTVYVYHAFGVHVLDFGDLLQCLTNGLRADDDDGVALNQALQKSAGTHVVPLLNTYSADRRCSNPIVAISVPNDVYLSYSILILTSVFRFTSFPLNLRTDLSLSRTAPDLIDKNKTSGTEDFLAPIEGPSAYISLLGTEPFVPPPSLSRPSGLPSNPRIAVGTPNTKTEFVLTPETLRYLGSTIEGLTSQIHEIILAYKATEVRAELQAKEFERQQQKCSAMLDLIEQLGASRNNEVTERLERIREAYRALASRLDHRLQTLMQQASPKLSEYETKWFEELRRMKAEIAGAGRYDEQSLAARTSLLKREYDRMLPGLNDMAAKEAERKKHMGESGLGLSQAFQFGERSNQERTKIAELEEEIMKMASKLELSLARPPSLQEKPQND</sequence>
<accession>A0A0D0BG81</accession>
<reference evidence="9 10" key="1">
    <citation type="submission" date="2014-04" db="EMBL/GenBank/DDBJ databases">
        <authorList>
            <consortium name="DOE Joint Genome Institute"/>
            <person name="Kuo A."/>
            <person name="Ruytinx J."/>
            <person name="Rineau F."/>
            <person name="Colpaert J."/>
            <person name="Kohler A."/>
            <person name="Nagy L.G."/>
            <person name="Floudas D."/>
            <person name="Copeland A."/>
            <person name="Barry K.W."/>
            <person name="Cichocki N."/>
            <person name="Veneault-Fourrey C."/>
            <person name="LaButti K."/>
            <person name="Lindquist E.A."/>
            <person name="Lipzen A."/>
            <person name="Lundell T."/>
            <person name="Morin E."/>
            <person name="Murat C."/>
            <person name="Sun H."/>
            <person name="Tunlid A."/>
            <person name="Henrissat B."/>
            <person name="Grigoriev I.V."/>
            <person name="Hibbett D.S."/>
            <person name="Martin F."/>
            <person name="Nordberg H.P."/>
            <person name="Cantor M.N."/>
            <person name="Hua S.X."/>
        </authorList>
    </citation>
    <scope>NUCLEOTIDE SEQUENCE [LARGE SCALE GENOMIC DNA]</scope>
    <source>
        <strain evidence="9 10">UH-Slu-Lm8-n1</strain>
    </source>
</reference>
<dbReference type="AlphaFoldDB" id="A0A0D0BG81"/>
<evidence type="ECO:0000256" key="4">
    <source>
        <dbReference type="ARBA" id="ARBA00022927"/>
    </source>
</evidence>
<organism evidence="9 10">
    <name type="scientific">Suillus luteus UH-Slu-Lm8-n1</name>
    <dbReference type="NCBI Taxonomy" id="930992"/>
    <lineage>
        <taxon>Eukaryota</taxon>
        <taxon>Fungi</taxon>
        <taxon>Dikarya</taxon>
        <taxon>Basidiomycota</taxon>
        <taxon>Agaricomycotina</taxon>
        <taxon>Agaricomycetes</taxon>
        <taxon>Agaricomycetidae</taxon>
        <taxon>Boletales</taxon>
        <taxon>Suillineae</taxon>
        <taxon>Suillaceae</taxon>
        <taxon>Suillus</taxon>
    </lineage>
</organism>
<evidence type="ECO:0000256" key="8">
    <source>
        <dbReference type="SAM" id="Coils"/>
    </source>
</evidence>
<keyword evidence="10" id="KW-1185">Reference proteome</keyword>
<evidence type="ECO:0000256" key="7">
    <source>
        <dbReference type="ARBA" id="ARBA00023242"/>
    </source>
</evidence>
<dbReference type="GO" id="GO:0006406">
    <property type="term" value="P:mRNA export from nucleus"/>
    <property type="evidence" value="ECO:0007669"/>
    <property type="project" value="TreeGrafter"/>
</dbReference>
<evidence type="ECO:0000256" key="5">
    <source>
        <dbReference type="ARBA" id="ARBA00023010"/>
    </source>
</evidence>
<evidence type="ECO:0000313" key="9">
    <source>
        <dbReference type="EMBL" id="KIK48689.1"/>
    </source>
</evidence>
<evidence type="ECO:0000313" key="10">
    <source>
        <dbReference type="Proteomes" id="UP000054485"/>
    </source>
</evidence>
<keyword evidence="3" id="KW-0509">mRNA transport</keyword>
<keyword evidence="2" id="KW-0813">Transport</keyword>
<dbReference type="SUPFAM" id="SSF50978">
    <property type="entry name" value="WD40 repeat-like"/>
    <property type="match status" value="1"/>
</dbReference>
<evidence type="ECO:0000256" key="6">
    <source>
        <dbReference type="ARBA" id="ARBA00023132"/>
    </source>
</evidence>
<dbReference type="PANTHER" id="PTHR13257:SF0">
    <property type="entry name" value="NUCLEAR PORE COMPLEX PROTEIN NUP88"/>
    <property type="match status" value="1"/>
</dbReference>
<dbReference type="FunCoup" id="A0A0D0BG81">
    <property type="interactions" value="16"/>
</dbReference>
<dbReference type="OrthoDB" id="341482at2759"/>
<dbReference type="GO" id="GO:0000056">
    <property type="term" value="P:ribosomal small subunit export from nucleus"/>
    <property type="evidence" value="ECO:0007669"/>
    <property type="project" value="InterPro"/>
</dbReference>
<evidence type="ECO:0000256" key="1">
    <source>
        <dbReference type="ARBA" id="ARBA00004567"/>
    </source>
</evidence>
<gene>
    <name evidence="9" type="ORF">CY34DRAFT_797838</name>
</gene>
<dbReference type="GO" id="GO:0006606">
    <property type="term" value="P:protein import into nucleus"/>
    <property type="evidence" value="ECO:0007669"/>
    <property type="project" value="TreeGrafter"/>
</dbReference>
<dbReference type="GO" id="GO:0005643">
    <property type="term" value="C:nuclear pore"/>
    <property type="evidence" value="ECO:0007669"/>
    <property type="project" value="UniProtKB-SubCell"/>
</dbReference>
<dbReference type="GO" id="GO:0017056">
    <property type="term" value="F:structural constituent of nuclear pore"/>
    <property type="evidence" value="ECO:0007669"/>
    <property type="project" value="InterPro"/>
</dbReference>
<reference evidence="10" key="2">
    <citation type="submission" date="2015-01" db="EMBL/GenBank/DDBJ databases">
        <title>Evolutionary Origins and Diversification of the Mycorrhizal Mutualists.</title>
        <authorList>
            <consortium name="DOE Joint Genome Institute"/>
            <consortium name="Mycorrhizal Genomics Consortium"/>
            <person name="Kohler A."/>
            <person name="Kuo A."/>
            <person name="Nagy L.G."/>
            <person name="Floudas D."/>
            <person name="Copeland A."/>
            <person name="Barry K.W."/>
            <person name="Cichocki N."/>
            <person name="Veneault-Fourrey C."/>
            <person name="LaButti K."/>
            <person name="Lindquist E.A."/>
            <person name="Lipzen A."/>
            <person name="Lundell T."/>
            <person name="Morin E."/>
            <person name="Murat C."/>
            <person name="Riley R."/>
            <person name="Ohm R."/>
            <person name="Sun H."/>
            <person name="Tunlid A."/>
            <person name="Henrissat B."/>
            <person name="Grigoriev I.V."/>
            <person name="Hibbett D.S."/>
            <person name="Martin F."/>
        </authorList>
    </citation>
    <scope>NUCLEOTIDE SEQUENCE [LARGE SCALE GENOMIC DNA]</scope>
    <source>
        <strain evidence="10">UH-Slu-Lm8-n1</strain>
    </source>
</reference>
<keyword evidence="8" id="KW-0175">Coiled coil</keyword>
<keyword evidence="5" id="KW-0811">Translocation</keyword>
<keyword evidence="6" id="KW-0906">Nuclear pore complex</keyword>
<protein>
    <recommendedName>
        <fullName evidence="11">Nucleoporin Nup82</fullName>
    </recommendedName>
</protein>
<evidence type="ECO:0008006" key="11">
    <source>
        <dbReference type="Google" id="ProtNLM"/>
    </source>
</evidence>
<dbReference type="PANTHER" id="PTHR13257">
    <property type="entry name" value="NUCLEOPORIN NUP84-RELATED"/>
    <property type="match status" value="1"/>
</dbReference>
<dbReference type="InterPro" id="IPR037700">
    <property type="entry name" value="NUP88/NUP82"/>
</dbReference>
<feature type="coiled-coil region" evidence="8">
    <location>
        <begin position="815"/>
        <end position="842"/>
    </location>
</feature>
<dbReference type="Proteomes" id="UP000054485">
    <property type="component" value="Unassembled WGS sequence"/>
</dbReference>
<dbReference type="GO" id="GO:0000055">
    <property type="term" value="P:ribosomal large subunit export from nucleus"/>
    <property type="evidence" value="ECO:0007669"/>
    <property type="project" value="InterPro"/>
</dbReference>
<evidence type="ECO:0000256" key="3">
    <source>
        <dbReference type="ARBA" id="ARBA00022816"/>
    </source>
</evidence>
<dbReference type="Pfam" id="PF10168">
    <property type="entry name" value="Nup88"/>
    <property type="match status" value="1"/>
</dbReference>
<dbReference type="InParanoid" id="A0A0D0BG81"/>
<proteinExistence type="predicted"/>
<keyword evidence="7" id="KW-0539">Nucleus</keyword>
<comment type="subcellular location">
    <subcellularLocation>
        <location evidence="1">Nucleus</location>
        <location evidence="1">Nuclear pore complex</location>
    </subcellularLocation>
</comment>